<name>T1G061_HELRO</name>
<dbReference type="SUPFAM" id="SSF53223">
    <property type="entry name" value="Aminoacid dehydrogenase-like, N-terminal domain"/>
    <property type="match status" value="1"/>
</dbReference>
<dbReference type="HOGENOM" id="CLU_1219381_0_0_1"/>
<comment type="similarity">
    <text evidence="1 6">Belongs to the Glu/Leu/Phe/Val dehydrogenases family.</text>
</comment>
<dbReference type="InterPro" id="IPR036291">
    <property type="entry name" value="NAD(P)-bd_dom_sf"/>
</dbReference>
<dbReference type="GO" id="GO:0006520">
    <property type="term" value="P:amino acid metabolic process"/>
    <property type="evidence" value="ECO:0007669"/>
    <property type="project" value="InterPro"/>
</dbReference>
<keyword evidence="3 6" id="KW-0560">Oxidoreductase</keyword>
<evidence type="ECO:0000313" key="11">
    <source>
        <dbReference type="Proteomes" id="UP000015101"/>
    </source>
</evidence>
<dbReference type="SUPFAM" id="SSF51735">
    <property type="entry name" value="NAD(P)-binding Rossmann-fold domains"/>
    <property type="match status" value="1"/>
</dbReference>
<dbReference type="InterPro" id="IPR006095">
    <property type="entry name" value="Glu/Leu/Phe/Val/Trp_DH"/>
</dbReference>
<feature type="domain" description="Glutamate/phenylalanine/leucine/valine/L-tryptophan dehydrogenase dimerisation" evidence="8">
    <location>
        <begin position="5"/>
        <end position="98"/>
    </location>
</feature>
<dbReference type="Gene3D" id="3.40.50.720">
    <property type="entry name" value="NAD(P)-binding Rossmann-like Domain"/>
    <property type="match status" value="1"/>
</dbReference>
<evidence type="ECO:0000256" key="1">
    <source>
        <dbReference type="ARBA" id="ARBA00006382"/>
    </source>
</evidence>
<dbReference type="Pfam" id="PF02812">
    <property type="entry name" value="ELFV_dehydrog_N"/>
    <property type="match status" value="1"/>
</dbReference>
<dbReference type="CTD" id="20214459"/>
<gene>
    <name evidence="10" type="primary">20214459</name>
    <name evidence="9" type="ORF">HELRODRAFT_70387</name>
</gene>
<evidence type="ECO:0000313" key="10">
    <source>
        <dbReference type="EnsemblMetazoa" id="HelroP70387"/>
    </source>
</evidence>
<dbReference type="PRINTS" id="PR00082">
    <property type="entry name" value="GLFDHDRGNASE"/>
</dbReference>
<reference evidence="11" key="1">
    <citation type="submission" date="2012-12" db="EMBL/GenBank/DDBJ databases">
        <authorList>
            <person name="Hellsten U."/>
            <person name="Grimwood J."/>
            <person name="Chapman J.A."/>
            <person name="Shapiro H."/>
            <person name="Aerts A."/>
            <person name="Otillar R.P."/>
            <person name="Terry A.Y."/>
            <person name="Boore J.L."/>
            <person name="Simakov O."/>
            <person name="Marletaz F."/>
            <person name="Cho S.-J."/>
            <person name="Edsinger-Gonzales E."/>
            <person name="Havlak P."/>
            <person name="Kuo D.-H."/>
            <person name="Larsson T."/>
            <person name="Lv J."/>
            <person name="Arendt D."/>
            <person name="Savage R."/>
            <person name="Osoegawa K."/>
            <person name="de Jong P."/>
            <person name="Lindberg D.R."/>
            <person name="Seaver E.C."/>
            <person name="Weisblat D.A."/>
            <person name="Putnam N.H."/>
            <person name="Grigoriev I.V."/>
            <person name="Rokhsar D.S."/>
        </authorList>
    </citation>
    <scope>NUCLEOTIDE SEQUENCE</scope>
</reference>
<dbReference type="STRING" id="6412.T1G061"/>
<dbReference type="OMA" id="YARDVCA"/>
<dbReference type="GeneID" id="20214459"/>
<dbReference type="AlphaFoldDB" id="T1G061"/>
<dbReference type="InterPro" id="IPR033524">
    <property type="entry name" value="Glu/Leu/Phe/Val_DH_AS"/>
</dbReference>
<dbReference type="Proteomes" id="UP000015101">
    <property type="component" value="Unassembled WGS sequence"/>
</dbReference>
<dbReference type="InterPro" id="IPR006096">
    <property type="entry name" value="Glu/Leu/Phe/Val/Trp_DH_C"/>
</dbReference>
<protein>
    <recommendedName>
        <fullName evidence="2">glutamate dehydrogenase [NAD(P)(+)]</fullName>
        <ecNumber evidence="2">1.4.1.3</ecNumber>
    </recommendedName>
</protein>
<reference evidence="10" key="3">
    <citation type="submission" date="2015-06" db="UniProtKB">
        <authorList>
            <consortium name="EnsemblMetazoa"/>
        </authorList>
    </citation>
    <scope>IDENTIFICATION</scope>
</reference>
<reference evidence="9 11" key="2">
    <citation type="journal article" date="2013" name="Nature">
        <title>Insights into bilaterian evolution from three spiralian genomes.</title>
        <authorList>
            <person name="Simakov O."/>
            <person name="Marletaz F."/>
            <person name="Cho S.J."/>
            <person name="Edsinger-Gonzales E."/>
            <person name="Havlak P."/>
            <person name="Hellsten U."/>
            <person name="Kuo D.H."/>
            <person name="Larsson T."/>
            <person name="Lv J."/>
            <person name="Arendt D."/>
            <person name="Savage R."/>
            <person name="Osoegawa K."/>
            <person name="de Jong P."/>
            <person name="Grimwood J."/>
            <person name="Chapman J.A."/>
            <person name="Shapiro H."/>
            <person name="Aerts A."/>
            <person name="Otillar R.P."/>
            <person name="Terry A.Y."/>
            <person name="Boore J.L."/>
            <person name="Grigoriev I.V."/>
            <person name="Lindberg D.R."/>
            <person name="Seaver E.C."/>
            <person name="Weisblat D.A."/>
            <person name="Putnam N.H."/>
            <person name="Rokhsar D.S."/>
        </authorList>
    </citation>
    <scope>NUCLEOTIDE SEQUENCE</scope>
</reference>
<dbReference type="OrthoDB" id="6718861at2759"/>
<dbReference type="EMBL" id="KB097700">
    <property type="protein sequence ID" value="ESN91378.1"/>
    <property type="molecule type" value="Genomic_DNA"/>
</dbReference>
<dbReference type="GO" id="GO:0004353">
    <property type="term" value="F:glutamate dehydrogenase [NAD(P)+] activity"/>
    <property type="evidence" value="ECO:0007669"/>
    <property type="project" value="UniProtKB-EC"/>
</dbReference>
<organism evidence="10 11">
    <name type="scientific">Helobdella robusta</name>
    <name type="common">Californian leech</name>
    <dbReference type="NCBI Taxonomy" id="6412"/>
    <lineage>
        <taxon>Eukaryota</taxon>
        <taxon>Metazoa</taxon>
        <taxon>Spiralia</taxon>
        <taxon>Lophotrochozoa</taxon>
        <taxon>Annelida</taxon>
        <taxon>Clitellata</taxon>
        <taxon>Hirudinea</taxon>
        <taxon>Rhynchobdellida</taxon>
        <taxon>Glossiphoniidae</taxon>
        <taxon>Helobdella</taxon>
    </lineage>
</organism>
<evidence type="ECO:0000256" key="6">
    <source>
        <dbReference type="RuleBase" id="RU004417"/>
    </source>
</evidence>
<dbReference type="Pfam" id="PF00208">
    <property type="entry name" value="ELFV_dehydrog"/>
    <property type="match status" value="1"/>
</dbReference>
<dbReference type="PANTHER" id="PTHR11606:SF13">
    <property type="entry name" value="GLUTAMATE DEHYDROGENASE 1, MITOCHONDRIAL"/>
    <property type="match status" value="1"/>
</dbReference>
<dbReference type="PROSITE" id="PS00074">
    <property type="entry name" value="GLFV_DEHYDROGENASE"/>
    <property type="match status" value="1"/>
</dbReference>
<dbReference type="EnsemblMetazoa" id="HelroT70387">
    <property type="protein sequence ID" value="HelroP70387"/>
    <property type="gene ID" value="HelroG70387"/>
</dbReference>
<dbReference type="InterPro" id="IPR046346">
    <property type="entry name" value="Aminoacid_DH-like_N_sf"/>
</dbReference>
<dbReference type="PANTHER" id="PTHR11606">
    <property type="entry name" value="GLUTAMATE DEHYDROGENASE"/>
    <property type="match status" value="1"/>
</dbReference>
<dbReference type="InterPro" id="IPR006097">
    <property type="entry name" value="Glu/Leu/Phe/Val/Trp_DH_dimer"/>
</dbReference>
<comment type="catalytic activity">
    <reaction evidence="4">
        <text>L-glutamate + NAD(+) + H2O = 2-oxoglutarate + NH4(+) + NADH + H(+)</text>
        <dbReference type="Rhea" id="RHEA:15133"/>
        <dbReference type="ChEBI" id="CHEBI:15377"/>
        <dbReference type="ChEBI" id="CHEBI:15378"/>
        <dbReference type="ChEBI" id="CHEBI:16810"/>
        <dbReference type="ChEBI" id="CHEBI:28938"/>
        <dbReference type="ChEBI" id="CHEBI:29985"/>
        <dbReference type="ChEBI" id="CHEBI:57540"/>
        <dbReference type="ChEBI" id="CHEBI:57945"/>
        <dbReference type="EC" id="1.4.1.3"/>
    </reaction>
</comment>
<evidence type="ECO:0000259" key="7">
    <source>
        <dbReference type="Pfam" id="PF00208"/>
    </source>
</evidence>
<comment type="catalytic activity">
    <reaction evidence="5">
        <text>L-glutamate + NADP(+) + H2O = 2-oxoglutarate + NH4(+) + NADPH + H(+)</text>
        <dbReference type="Rhea" id="RHEA:11612"/>
        <dbReference type="ChEBI" id="CHEBI:15377"/>
        <dbReference type="ChEBI" id="CHEBI:15378"/>
        <dbReference type="ChEBI" id="CHEBI:16810"/>
        <dbReference type="ChEBI" id="CHEBI:28938"/>
        <dbReference type="ChEBI" id="CHEBI:29985"/>
        <dbReference type="ChEBI" id="CHEBI:57783"/>
        <dbReference type="ChEBI" id="CHEBI:58349"/>
        <dbReference type="EC" id="1.4.1.3"/>
    </reaction>
</comment>
<proteinExistence type="inferred from homology"/>
<feature type="domain" description="Glutamate/phenylalanine/leucine/valine/L-tryptophan dehydrogenase C-terminal" evidence="7">
    <location>
        <begin position="120"/>
        <end position="205"/>
    </location>
</feature>
<dbReference type="EMBL" id="AMQM01002045">
    <property type="status" value="NOT_ANNOTATED_CDS"/>
    <property type="molecule type" value="Genomic_DNA"/>
</dbReference>
<dbReference type="EC" id="1.4.1.3" evidence="2"/>
<evidence type="ECO:0000256" key="2">
    <source>
        <dbReference type="ARBA" id="ARBA00012889"/>
    </source>
</evidence>
<dbReference type="RefSeq" id="XP_009030130.1">
    <property type="nucleotide sequence ID" value="XM_009031882.1"/>
</dbReference>
<evidence type="ECO:0000256" key="4">
    <source>
        <dbReference type="ARBA" id="ARBA00047867"/>
    </source>
</evidence>
<evidence type="ECO:0000256" key="5">
    <source>
        <dbReference type="ARBA" id="ARBA00048577"/>
    </source>
</evidence>
<dbReference type="Gene3D" id="3.40.50.10860">
    <property type="entry name" value="Leucine Dehydrogenase, chain A, domain 1"/>
    <property type="match status" value="1"/>
</dbReference>
<dbReference type="eggNOG" id="KOG2250">
    <property type="taxonomic scope" value="Eukaryota"/>
</dbReference>
<evidence type="ECO:0000313" key="9">
    <source>
        <dbReference type="EMBL" id="ESN91378.1"/>
    </source>
</evidence>
<evidence type="ECO:0000256" key="3">
    <source>
        <dbReference type="ARBA" id="ARBA00023002"/>
    </source>
</evidence>
<sequence>MNQFSGIRYARDVCADEVKALASLMTYKCACVDVPFGGAKGGIKINPKQYSEFELEKITRRFTIELAKRGFLGPGIDVPAPDMGTGPREMSWLADTFQETLGHYDMNAHACVTGKPISQGGIHGRISATGRGVFHGIEMFINNKHYMDQIGLSTGLENKTFIGFGNVGLHTMRYLHRAGAKCVGVMEWDCSIFNQHGIDPRELEDWFLVSPLIHNF</sequence>
<dbReference type="InParanoid" id="T1G061"/>
<evidence type="ECO:0000259" key="8">
    <source>
        <dbReference type="Pfam" id="PF02812"/>
    </source>
</evidence>
<keyword evidence="11" id="KW-1185">Reference proteome</keyword>
<accession>T1G061</accession>
<dbReference type="KEGG" id="hro:HELRODRAFT_70387"/>